<comment type="caution">
    <text evidence="1">The sequence shown here is derived from an EMBL/GenBank/DDBJ whole genome shotgun (WGS) entry which is preliminary data.</text>
</comment>
<dbReference type="Proteomes" id="UP000070531">
    <property type="component" value="Unassembled WGS sequence"/>
</dbReference>
<gene>
    <name evidence="1" type="ORF">HMPREF1860_01540</name>
</gene>
<proteinExistence type="predicted"/>
<evidence type="ECO:0000313" key="2">
    <source>
        <dbReference type="Proteomes" id="UP000070531"/>
    </source>
</evidence>
<dbReference type="EMBL" id="LSDL01000083">
    <property type="protein sequence ID" value="KXB76850.1"/>
    <property type="molecule type" value="Genomic_DNA"/>
</dbReference>
<organism evidence="1">
    <name type="scientific">Prevotella amnii</name>
    <dbReference type="NCBI Taxonomy" id="419005"/>
    <lineage>
        <taxon>Bacteria</taxon>
        <taxon>Pseudomonadati</taxon>
        <taxon>Bacteroidota</taxon>
        <taxon>Bacteroidia</taxon>
        <taxon>Bacteroidales</taxon>
        <taxon>Prevotellaceae</taxon>
        <taxon>Prevotella</taxon>
    </lineage>
</organism>
<dbReference type="STRING" id="419005.HMPREF1860_01540"/>
<accession>A0A134BAG4</accession>
<sequence length="52" mass="5965">MSLSYFKAQGNSREIEGKTMKGQKDCRSLSLSLYSILSYPFSRRNTMRIVAN</sequence>
<dbReference type="AlphaFoldDB" id="A0A134BAG4"/>
<protein>
    <submittedName>
        <fullName evidence="1">Uncharacterized protein</fullName>
    </submittedName>
</protein>
<name>A0A134BAG4_9BACT</name>
<evidence type="ECO:0000313" key="1">
    <source>
        <dbReference type="EMBL" id="KXB76850.1"/>
    </source>
</evidence>
<reference evidence="1 2" key="1">
    <citation type="submission" date="2016-01" db="EMBL/GenBank/DDBJ databases">
        <authorList>
            <person name="Oliw E.H."/>
        </authorList>
    </citation>
    <scope>NUCLEOTIDE SEQUENCE [LARGE SCALE GENOMIC DNA]</scope>
    <source>
        <strain evidence="1 2">DNF00307</strain>
    </source>
</reference>